<name>A0A0A8YLP1_ARUDO</name>
<accession>A0A0A8YLP1</accession>
<dbReference type="AlphaFoldDB" id="A0A0A8YLP1"/>
<reference evidence="1" key="2">
    <citation type="journal article" date="2015" name="Data Brief">
        <title>Shoot transcriptome of the giant reed, Arundo donax.</title>
        <authorList>
            <person name="Barrero R.A."/>
            <person name="Guerrero F.D."/>
            <person name="Moolhuijzen P."/>
            <person name="Goolsby J.A."/>
            <person name="Tidwell J."/>
            <person name="Bellgard S.E."/>
            <person name="Bellgard M.I."/>
        </authorList>
    </citation>
    <scope>NUCLEOTIDE SEQUENCE</scope>
    <source>
        <tissue evidence="1">Shoot tissue taken approximately 20 cm above the soil surface</tissue>
    </source>
</reference>
<dbReference type="EMBL" id="GBRH01271367">
    <property type="protein sequence ID" value="JAD26528.1"/>
    <property type="molecule type" value="Transcribed_RNA"/>
</dbReference>
<sequence length="24" mass="2815">MLQQIISFFQGNLQVYTQIRTQGT</sequence>
<organism evidence="1">
    <name type="scientific">Arundo donax</name>
    <name type="common">Giant reed</name>
    <name type="synonym">Donax arundinaceus</name>
    <dbReference type="NCBI Taxonomy" id="35708"/>
    <lineage>
        <taxon>Eukaryota</taxon>
        <taxon>Viridiplantae</taxon>
        <taxon>Streptophyta</taxon>
        <taxon>Embryophyta</taxon>
        <taxon>Tracheophyta</taxon>
        <taxon>Spermatophyta</taxon>
        <taxon>Magnoliopsida</taxon>
        <taxon>Liliopsida</taxon>
        <taxon>Poales</taxon>
        <taxon>Poaceae</taxon>
        <taxon>PACMAD clade</taxon>
        <taxon>Arundinoideae</taxon>
        <taxon>Arundineae</taxon>
        <taxon>Arundo</taxon>
    </lineage>
</organism>
<reference evidence="1" key="1">
    <citation type="submission" date="2014-09" db="EMBL/GenBank/DDBJ databases">
        <authorList>
            <person name="Magalhaes I.L.F."/>
            <person name="Oliveira U."/>
            <person name="Santos F.R."/>
            <person name="Vidigal T.H.D.A."/>
            <person name="Brescovit A.D."/>
            <person name="Santos A.J."/>
        </authorList>
    </citation>
    <scope>NUCLEOTIDE SEQUENCE</scope>
    <source>
        <tissue evidence="1">Shoot tissue taken approximately 20 cm above the soil surface</tissue>
    </source>
</reference>
<proteinExistence type="predicted"/>
<evidence type="ECO:0000313" key="1">
    <source>
        <dbReference type="EMBL" id="JAD26528.1"/>
    </source>
</evidence>
<protein>
    <submittedName>
        <fullName evidence="1">Uncharacterized protein</fullName>
    </submittedName>
</protein>